<reference evidence="3 5" key="1">
    <citation type="submission" date="2016-10" db="EMBL/GenBank/DDBJ databases">
        <authorList>
            <person name="de Groot N.N."/>
        </authorList>
    </citation>
    <scope>NUCLEOTIDE SEQUENCE [LARGE SCALE GENOMIC DNA]</scope>
    <source>
        <strain evidence="3 5">LMG 27941</strain>
    </source>
</reference>
<feature type="transmembrane region" description="Helical" evidence="1">
    <location>
        <begin position="12"/>
        <end position="30"/>
    </location>
</feature>
<keyword evidence="1" id="KW-0472">Membrane</keyword>
<reference evidence="2 6" key="3">
    <citation type="submission" date="2024-01" db="EMBL/GenBank/DDBJ databases">
        <title>Unpublished Manusciprt.</title>
        <authorList>
            <person name="Duman M."/>
            <person name="Valdes E.G."/>
            <person name="Ajmi N."/>
            <person name="Altun S."/>
            <person name="Saticioglu I.B."/>
        </authorList>
    </citation>
    <scope>NUCLEOTIDE SEQUENCE [LARGE SCALE GENOMIC DNA]</scope>
    <source>
        <strain evidence="2 6">139P</strain>
    </source>
</reference>
<protein>
    <submittedName>
        <fullName evidence="2">DUF1345 domain-containing protein</fullName>
    </submittedName>
    <submittedName>
        <fullName evidence="3">Uncharacterized membrane protein</fullName>
    </submittedName>
</protein>
<dbReference type="Proteomes" id="UP001329505">
    <property type="component" value="Unassembled WGS sequence"/>
</dbReference>
<evidence type="ECO:0000313" key="4">
    <source>
        <dbReference type="EMBL" id="UXZ47245.1"/>
    </source>
</evidence>
<evidence type="ECO:0000313" key="5">
    <source>
        <dbReference type="Proteomes" id="UP000199221"/>
    </source>
</evidence>
<sequence length="218" mass="23756">MAFHHLTRTHPRLSIATLAGLLGGWLIPAGDTVQHILVGWNLGVWLYLAMVLWLSLRANAERVRKVARIEDENAGLVLITVCVSAIASLAAVTLQLVSSRGLEGSALALHYLYTGLTVAGSWLLIGCIFSLHYARLFYTGDRHEPPLRFADGERNPDYWDFHYFSFTINVAVQTSDIGVGGRAMRRVVLAHSLVGFVFNTAILGFTINIAAGLLGQGA</sequence>
<dbReference type="EMBL" id="CP083803">
    <property type="protein sequence ID" value="UXZ47245.1"/>
    <property type="molecule type" value="Genomic_DNA"/>
</dbReference>
<proteinExistence type="predicted"/>
<keyword evidence="6" id="KW-1185">Reference proteome</keyword>
<dbReference type="Pfam" id="PF07077">
    <property type="entry name" value="DUF1345"/>
    <property type="match status" value="1"/>
</dbReference>
<feature type="transmembrane region" description="Helical" evidence="1">
    <location>
        <begin position="110"/>
        <end position="134"/>
    </location>
</feature>
<reference evidence="4" key="2">
    <citation type="submission" date="2021-08" db="EMBL/GenBank/DDBJ databases">
        <authorList>
            <person name="Yaryura P.M."/>
            <person name="Bianco M.I."/>
            <person name="Morais C."/>
            <person name="Setubal J.C."/>
        </authorList>
    </citation>
    <scope>NUCLEOTIDE SEQUENCE</scope>
    <source>
        <strain evidence="4">AP1</strain>
    </source>
</reference>
<keyword evidence="1" id="KW-1133">Transmembrane helix</keyword>
<dbReference type="Proteomes" id="UP001209279">
    <property type="component" value="Chromosome"/>
</dbReference>
<evidence type="ECO:0000313" key="3">
    <source>
        <dbReference type="EMBL" id="SER71746.1"/>
    </source>
</evidence>
<gene>
    <name evidence="4" type="ORF">K7K07_09655</name>
    <name evidence="3" type="ORF">SAMN05216230_11151</name>
    <name evidence="2" type="ORF">V0R55_14615</name>
</gene>
<feature type="transmembrane region" description="Helical" evidence="1">
    <location>
        <begin position="36"/>
        <end position="56"/>
    </location>
</feature>
<feature type="transmembrane region" description="Helical" evidence="1">
    <location>
        <begin position="192"/>
        <end position="214"/>
    </location>
</feature>
<dbReference type="Proteomes" id="UP000199221">
    <property type="component" value="Unassembled WGS sequence"/>
</dbReference>
<name>A0A1H9RG76_9PSED</name>
<keyword evidence="1" id="KW-0812">Transmembrane</keyword>
<dbReference type="EMBL" id="FOEQ01000011">
    <property type="protein sequence ID" value="SER71746.1"/>
    <property type="molecule type" value="Genomic_DNA"/>
</dbReference>
<feature type="transmembrane region" description="Helical" evidence="1">
    <location>
        <begin position="76"/>
        <end position="98"/>
    </location>
</feature>
<dbReference type="AlphaFoldDB" id="A0A1H9RG76"/>
<dbReference type="KEGG" id="pmos:O165_008760"/>
<dbReference type="EMBL" id="JAZDQQ010000011">
    <property type="protein sequence ID" value="MEE1881398.1"/>
    <property type="molecule type" value="Genomic_DNA"/>
</dbReference>
<dbReference type="InterPro" id="IPR009781">
    <property type="entry name" value="DUF1345"/>
</dbReference>
<accession>A0A1H9RG76</accession>
<dbReference type="RefSeq" id="WP_023630793.1">
    <property type="nucleotide sequence ID" value="NZ_CP009365.1"/>
</dbReference>
<organism evidence="3 5">
    <name type="scientific">Pseudomonas soli</name>
    <dbReference type="NCBI Taxonomy" id="1306993"/>
    <lineage>
        <taxon>Bacteria</taxon>
        <taxon>Pseudomonadati</taxon>
        <taxon>Pseudomonadota</taxon>
        <taxon>Gammaproteobacteria</taxon>
        <taxon>Pseudomonadales</taxon>
        <taxon>Pseudomonadaceae</taxon>
        <taxon>Pseudomonas</taxon>
    </lineage>
</organism>
<evidence type="ECO:0000256" key="1">
    <source>
        <dbReference type="SAM" id="Phobius"/>
    </source>
</evidence>
<evidence type="ECO:0000313" key="2">
    <source>
        <dbReference type="EMBL" id="MEE1881398.1"/>
    </source>
</evidence>
<evidence type="ECO:0000313" key="6">
    <source>
        <dbReference type="Proteomes" id="UP001329505"/>
    </source>
</evidence>